<dbReference type="Proteomes" id="UP000593765">
    <property type="component" value="Chromosome"/>
</dbReference>
<dbReference type="Gene3D" id="1.20.120.1490">
    <property type="match status" value="1"/>
</dbReference>
<evidence type="ECO:0000256" key="2">
    <source>
        <dbReference type="SAM" id="MobiDB-lite"/>
    </source>
</evidence>
<feature type="region of interest" description="Disordered" evidence="2">
    <location>
        <begin position="148"/>
        <end position="223"/>
    </location>
</feature>
<sequence>MSRPARGKLLLVMSFVLTLCAGIVVGMGLNKQVIGQPVVITQAVATQPASAPNPGSWFVKELNLTSEQSEQMKSIWSAAMEGTGRVLFDQRRTLYHERDKAIEAIYTDEQRSERERLKKEYESKLAENSKEREKLVQAAVEKTKAMLTEPQRIKYEQMLRDRADRDRHRGPPTRSSTQPSERPPGPPPSFGPPGFPGRRGVDDGRGGEPRGGKPDGGQPELRL</sequence>
<keyword evidence="1" id="KW-0175">Coiled coil</keyword>
<dbReference type="RefSeq" id="WP_206292872.1">
    <property type="nucleotide sequence ID" value="NZ_CP063458.1"/>
</dbReference>
<dbReference type="AlphaFoldDB" id="A0A7M2WWN6"/>
<evidence type="ECO:0000313" key="3">
    <source>
        <dbReference type="EMBL" id="QOV89813.1"/>
    </source>
</evidence>
<keyword evidence="4" id="KW-1185">Reference proteome</keyword>
<gene>
    <name evidence="3" type="ORF">IPV69_00110</name>
</gene>
<reference evidence="3 4" key="1">
    <citation type="submission" date="2020-10" db="EMBL/GenBank/DDBJ databases">
        <title>Wide distribution of Phycisphaera-like planctomycetes from WD2101 soil group in peatlands and genome analysis of the first cultivated representative.</title>
        <authorList>
            <person name="Dedysh S.N."/>
            <person name="Beletsky A.V."/>
            <person name="Ivanova A."/>
            <person name="Kulichevskaya I.S."/>
            <person name="Suzina N.E."/>
            <person name="Philippov D.A."/>
            <person name="Rakitin A.L."/>
            <person name="Mardanov A.V."/>
            <person name="Ravin N.V."/>
        </authorList>
    </citation>
    <scope>NUCLEOTIDE SEQUENCE [LARGE SCALE GENOMIC DNA]</scope>
    <source>
        <strain evidence="3 4">M1803</strain>
    </source>
</reference>
<organism evidence="3 4">
    <name type="scientific">Humisphaera borealis</name>
    <dbReference type="NCBI Taxonomy" id="2807512"/>
    <lineage>
        <taxon>Bacteria</taxon>
        <taxon>Pseudomonadati</taxon>
        <taxon>Planctomycetota</taxon>
        <taxon>Phycisphaerae</taxon>
        <taxon>Tepidisphaerales</taxon>
        <taxon>Tepidisphaeraceae</taxon>
        <taxon>Humisphaera</taxon>
    </lineage>
</organism>
<proteinExistence type="predicted"/>
<name>A0A7M2WWN6_9BACT</name>
<feature type="compositionally biased region" description="Pro residues" evidence="2">
    <location>
        <begin position="181"/>
        <end position="195"/>
    </location>
</feature>
<feature type="compositionally biased region" description="Basic and acidic residues" evidence="2">
    <location>
        <begin position="199"/>
        <end position="213"/>
    </location>
</feature>
<protein>
    <submittedName>
        <fullName evidence="3">Uncharacterized protein</fullName>
    </submittedName>
</protein>
<evidence type="ECO:0000256" key="1">
    <source>
        <dbReference type="SAM" id="Coils"/>
    </source>
</evidence>
<feature type="compositionally biased region" description="Basic and acidic residues" evidence="2">
    <location>
        <begin position="151"/>
        <end position="169"/>
    </location>
</feature>
<dbReference type="EMBL" id="CP063458">
    <property type="protein sequence ID" value="QOV89813.1"/>
    <property type="molecule type" value="Genomic_DNA"/>
</dbReference>
<evidence type="ECO:0000313" key="4">
    <source>
        <dbReference type="Proteomes" id="UP000593765"/>
    </source>
</evidence>
<feature type="coiled-coil region" evidence="1">
    <location>
        <begin position="107"/>
        <end position="138"/>
    </location>
</feature>
<dbReference type="KEGG" id="hbs:IPV69_00110"/>
<accession>A0A7M2WWN6</accession>